<dbReference type="SMART" id="SM00043">
    <property type="entry name" value="CY"/>
    <property type="match status" value="2"/>
</dbReference>
<evidence type="ECO:0000313" key="7">
    <source>
        <dbReference type="Proteomes" id="UP001497482"/>
    </source>
</evidence>
<feature type="region of interest" description="Disordered" evidence="4">
    <location>
        <begin position="310"/>
        <end position="410"/>
    </location>
</feature>
<dbReference type="PANTHER" id="PTHR13814:SF10">
    <property type="entry name" value="FETUIN-B"/>
    <property type="match status" value="1"/>
</dbReference>
<dbReference type="Pfam" id="PF00031">
    <property type="entry name" value="Cystatin"/>
    <property type="match status" value="1"/>
</dbReference>
<dbReference type="Gene3D" id="3.10.450.10">
    <property type="match status" value="2"/>
</dbReference>
<keyword evidence="7" id="KW-1185">Reference proteome</keyword>
<dbReference type="CDD" id="cd00042">
    <property type="entry name" value="CY"/>
    <property type="match status" value="2"/>
</dbReference>
<proteinExistence type="predicted"/>
<dbReference type="InterPro" id="IPR046350">
    <property type="entry name" value="Cystatin_sf"/>
</dbReference>
<feature type="compositionally biased region" description="Basic and acidic residues" evidence="4">
    <location>
        <begin position="367"/>
        <end position="390"/>
    </location>
</feature>
<evidence type="ECO:0000256" key="3">
    <source>
        <dbReference type="ARBA" id="ARBA00023180"/>
    </source>
</evidence>
<reference evidence="6 7" key="1">
    <citation type="submission" date="2024-04" db="EMBL/GenBank/DDBJ databases">
        <authorList>
            <person name="Waldvogel A.-M."/>
            <person name="Schoenle A."/>
        </authorList>
    </citation>
    <scope>NUCLEOTIDE SEQUENCE [LARGE SCALE GENOMIC DNA]</scope>
</reference>
<dbReference type="PROSITE" id="PS51530">
    <property type="entry name" value="CYSTATIN_FETUIN_B"/>
    <property type="match status" value="2"/>
</dbReference>
<protein>
    <recommendedName>
        <fullName evidence="5">Cystatin fetuin-B-type domain-containing protein</fullName>
    </recommendedName>
</protein>
<evidence type="ECO:0000259" key="5">
    <source>
        <dbReference type="PROSITE" id="PS51530"/>
    </source>
</evidence>
<evidence type="ECO:0000256" key="4">
    <source>
        <dbReference type="SAM" id="MobiDB-lite"/>
    </source>
</evidence>
<feature type="compositionally biased region" description="Basic and acidic residues" evidence="4">
    <location>
        <begin position="325"/>
        <end position="352"/>
    </location>
</feature>
<feature type="domain" description="Cystatin fetuin-B-type" evidence="5">
    <location>
        <begin position="54"/>
        <end position="168"/>
    </location>
</feature>
<feature type="domain" description="Cystatin fetuin-B-type" evidence="5">
    <location>
        <begin position="179"/>
        <end position="291"/>
    </location>
</feature>
<name>A0AAV2L1B0_KNICA</name>
<keyword evidence="3" id="KW-0325">Glycoprotein</keyword>
<dbReference type="PANTHER" id="PTHR13814">
    <property type="entry name" value="FETUIN"/>
    <property type="match status" value="1"/>
</dbReference>
<accession>A0AAV2L1B0</accession>
<keyword evidence="1" id="KW-0732">Signal</keyword>
<evidence type="ECO:0000256" key="2">
    <source>
        <dbReference type="ARBA" id="ARBA00023157"/>
    </source>
</evidence>
<dbReference type="EMBL" id="OZ035824">
    <property type="protein sequence ID" value="CAL1594030.1"/>
    <property type="molecule type" value="Genomic_DNA"/>
</dbReference>
<dbReference type="AlphaFoldDB" id="A0AAV2L1B0"/>
<dbReference type="InterPro" id="IPR025764">
    <property type="entry name" value="Cystatin_Fetuin_B"/>
</dbReference>
<dbReference type="InterPro" id="IPR050735">
    <property type="entry name" value="Kininogen_Fetuin_HRG"/>
</dbReference>
<feature type="compositionally biased region" description="Basic residues" evidence="4">
    <location>
        <begin position="353"/>
        <end position="366"/>
    </location>
</feature>
<gene>
    <name evidence="6" type="ORF">KC01_LOCUS23028</name>
</gene>
<keyword evidence="2" id="KW-1015">Disulfide bond</keyword>
<dbReference type="InterPro" id="IPR000010">
    <property type="entry name" value="Cystatin_dom"/>
</dbReference>
<evidence type="ECO:0000256" key="1">
    <source>
        <dbReference type="ARBA" id="ARBA00022729"/>
    </source>
</evidence>
<dbReference type="GO" id="GO:0004869">
    <property type="term" value="F:cysteine-type endopeptidase inhibitor activity"/>
    <property type="evidence" value="ECO:0007669"/>
    <property type="project" value="InterPro"/>
</dbReference>
<dbReference type="GO" id="GO:0005576">
    <property type="term" value="C:extracellular region"/>
    <property type="evidence" value="ECO:0007669"/>
    <property type="project" value="TreeGrafter"/>
</dbReference>
<dbReference type="Proteomes" id="UP001497482">
    <property type="component" value="Chromosome 2"/>
</dbReference>
<evidence type="ECO:0000313" key="6">
    <source>
        <dbReference type="EMBL" id="CAL1594030.1"/>
    </source>
</evidence>
<feature type="compositionally biased region" description="Basic residues" evidence="4">
    <location>
        <begin position="422"/>
        <end position="436"/>
    </location>
</feature>
<sequence>MVMFALSVWVHFVGGGGLCIKSLLSAPVSLSSVTMKHCCVLLLLLSVGSSWGAPVEQQGPEEASCTDPVVLGAAAQAMDKINKERTEGYVYSLRDLANAHIDKHGENSVMFYLTMNVLETNCSVLSKTHYKNCEVRDMSRTPVYGQCKVAIFISRVHRVVRLYKYDCVVRPVAPEKVVRVCPDCPSLVSKDDAEIQKTVTKSLEKFNKESGLANHFSLLQVTRASAAYMMGMGMTYSAEYTIQETTCPTSADKPADCPLMGCEFAHKGFCRGHHMHVPSSNKEESVDVKCEIYESEAANREEKLHLLGDATDHTHNDTGVLETTQGHDHVHDHTKSHDHHDDAHKHTDSDLHHHTHDHAGHRHAHAHSHDHGHGHDHEHAHHDKAHDHSQDQPNQHHQYTHVAGQSTHHHDHEIALDHEHKHRHLHPHEHHHHHHEHTHESSPHTEPAGAWRLLPPLGAAVTLPAIPPTAQAEVGVPLPLKPDPEIPGQVEPMVMPFPSTVSAQCPPPLPTDDIVGKLFLEDPQFKVAA</sequence>
<organism evidence="6 7">
    <name type="scientific">Knipowitschia caucasica</name>
    <name type="common">Caucasian dwarf goby</name>
    <name type="synonym">Pomatoschistus caucasicus</name>
    <dbReference type="NCBI Taxonomy" id="637954"/>
    <lineage>
        <taxon>Eukaryota</taxon>
        <taxon>Metazoa</taxon>
        <taxon>Chordata</taxon>
        <taxon>Craniata</taxon>
        <taxon>Vertebrata</taxon>
        <taxon>Euteleostomi</taxon>
        <taxon>Actinopterygii</taxon>
        <taxon>Neopterygii</taxon>
        <taxon>Teleostei</taxon>
        <taxon>Neoteleostei</taxon>
        <taxon>Acanthomorphata</taxon>
        <taxon>Gobiaria</taxon>
        <taxon>Gobiiformes</taxon>
        <taxon>Gobioidei</taxon>
        <taxon>Gobiidae</taxon>
        <taxon>Gobiinae</taxon>
        <taxon>Knipowitschia</taxon>
    </lineage>
</organism>
<dbReference type="SUPFAM" id="SSF54403">
    <property type="entry name" value="Cystatin/monellin"/>
    <property type="match status" value="2"/>
</dbReference>
<feature type="region of interest" description="Disordered" evidence="4">
    <location>
        <begin position="422"/>
        <end position="447"/>
    </location>
</feature>